<dbReference type="Proteomes" id="UP001546774">
    <property type="component" value="Unassembled WGS sequence"/>
</dbReference>
<evidence type="ECO:0000313" key="4">
    <source>
        <dbReference type="EMBL" id="MEQ2553801.1"/>
    </source>
</evidence>
<feature type="transmembrane region" description="Helical" evidence="3">
    <location>
        <begin position="154"/>
        <end position="176"/>
    </location>
</feature>
<dbReference type="Pfam" id="PF07155">
    <property type="entry name" value="ECF-ribofla_trS"/>
    <property type="match status" value="1"/>
</dbReference>
<dbReference type="PANTHER" id="PTHR37815">
    <property type="entry name" value="UPF0397 PROTEIN BC_2624-RELATED"/>
    <property type="match status" value="1"/>
</dbReference>
<keyword evidence="1 3" id="KW-0812">Transmembrane</keyword>
<evidence type="ECO:0000256" key="2">
    <source>
        <dbReference type="ARBA" id="ARBA00022989"/>
    </source>
</evidence>
<accession>A0ABV1H277</accession>
<comment type="caution">
    <text evidence="4">The sequence shown here is derived from an EMBL/GenBank/DDBJ whole genome shotgun (WGS) entry which is preliminary data.</text>
</comment>
<sequence>MSSSTNAVKRESIHLSMTDFCMTAVCMALTCIATMLIQIPIPLGYAHLGDSVILITAYLFGPVVGALAGGIGSAMADILTGYPVWAVPTLLIKTIMPLIACYIFQNKVSRKPVISVRVLVGAVVTLLFMTAGYVFFGGILYGSWALGLASAPGLLLKSVVNLIVFIVVGTGLSKVVKNR</sequence>
<evidence type="ECO:0000256" key="1">
    <source>
        <dbReference type="ARBA" id="ARBA00022692"/>
    </source>
</evidence>
<protein>
    <submittedName>
        <fullName evidence="4">ECF transporter S component</fullName>
    </submittedName>
</protein>
<organism evidence="4 5">
    <name type="scientific">Lachnospira intestinalis</name>
    <dbReference type="NCBI Taxonomy" id="3133158"/>
    <lineage>
        <taxon>Bacteria</taxon>
        <taxon>Bacillati</taxon>
        <taxon>Bacillota</taxon>
        <taxon>Clostridia</taxon>
        <taxon>Lachnospirales</taxon>
        <taxon>Lachnospiraceae</taxon>
        <taxon>Lachnospira</taxon>
    </lineage>
</organism>
<feature type="transmembrane region" description="Helical" evidence="3">
    <location>
        <begin position="82"/>
        <end position="104"/>
    </location>
</feature>
<dbReference type="PANTHER" id="PTHR37815:SF3">
    <property type="entry name" value="UPF0397 PROTEIN SPR0429"/>
    <property type="match status" value="1"/>
</dbReference>
<dbReference type="EMBL" id="JBBMFS010000001">
    <property type="protein sequence ID" value="MEQ2553801.1"/>
    <property type="molecule type" value="Genomic_DNA"/>
</dbReference>
<name>A0ABV1H277_9FIRM</name>
<reference evidence="4" key="1">
    <citation type="submission" date="2024-03" db="EMBL/GenBank/DDBJ databases">
        <title>Human intestinal bacterial collection.</title>
        <authorList>
            <person name="Pauvert C."/>
            <person name="Hitch T.C.A."/>
            <person name="Clavel T."/>
        </authorList>
    </citation>
    <scope>NUCLEOTIDE SEQUENCE [LARGE SCALE GENOMIC DNA]</scope>
    <source>
        <strain evidence="4">CLA-AA-H89B</strain>
    </source>
</reference>
<feature type="transmembrane region" description="Helical" evidence="3">
    <location>
        <begin position="20"/>
        <end position="41"/>
    </location>
</feature>
<dbReference type="InterPro" id="IPR009825">
    <property type="entry name" value="ECF_substrate-spec-like"/>
</dbReference>
<keyword evidence="5" id="KW-1185">Reference proteome</keyword>
<evidence type="ECO:0000256" key="3">
    <source>
        <dbReference type="SAM" id="Phobius"/>
    </source>
</evidence>
<gene>
    <name evidence="4" type="ORF">WMO37_02060</name>
</gene>
<dbReference type="Gene3D" id="1.10.1760.20">
    <property type="match status" value="1"/>
</dbReference>
<feature type="transmembrane region" description="Helical" evidence="3">
    <location>
        <begin position="116"/>
        <end position="142"/>
    </location>
</feature>
<evidence type="ECO:0000313" key="5">
    <source>
        <dbReference type="Proteomes" id="UP001546774"/>
    </source>
</evidence>
<keyword evidence="3" id="KW-0472">Membrane</keyword>
<feature type="transmembrane region" description="Helical" evidence="3">
    <location>
        <begin position="53"/>
        <end position="76"/>
    </location>
</feature>
<keyword evidence="2 3" id="KW-1133">Transmembrane helix</keyword>
<proteinExistence type="predicted"/>